<organism evidence="1 2">
    <name type="scientific">Helicobacter trogontum</name>
    <dbReference type="NCBI Taxonomy" id="50960"/>
    <lineage>
        <taxon>Bacteria</taxon>
        <taxon>Pseudomonadati</taxon>
        <taxon>Campylobacterota</taxon>
        <taxon>Epsilonproteobacteria</taxon>
        <taxon>Campylobacterales</taxon>
        <taxon>Helicobacteraceae</taxon>
        <taxon>Helicobacter</taxon>
    </lineage>
</organism>
<sequence length="161" mass="19199">MKKIIALMILVIYCDFLFGNSFEEMKEIMKAQKIYGCTKSRSTQQRNAEYEFKQNPIKYYKRWSLAYCLDYTSKEDIVVKSGCTSKGLPKEIKNFAHIDNMVEFFSNEAIGELKAYIDRYFDIHKMEQKGSVNMCFDWIYDSKEYQDEVVRIVKKYCKHCK</sequence>
<reference evidence="1 2" key="1">
    <citation type="journal article" date="2014" name="Genome Announc.">
        <title>Draft genome sequences of eight enterohepatic helicobacter species isolated from both laboratory and wild rodents.</title>
        <authorList>
            <person name="Sheh A."/>
            <person name="Shen Z."/>
            <person name="Fox J.G."/>
        </authorList>
    </citation>
    <scope>NUCLEOTIDE SEQUENCE [LARGE SCALE GENOMIC DNA]</scope>
    <source>
        <strain evidence="1 2">ATCC 49310</strain>
    </source>
</reference>
<name>A0A4U8T9G1_9HELI</name>
<accession>A0A4U8T9G1</accession>
<evidence type="ECO:0000313" key="2">
    <source>
        <dbReference type="Proteomes" id="UP000029861"/>
    </source>
</evidence>
<dbReference type="Proteomes" id="UP000029861">
    <property type="component" value="Unassembled WGS sequence"/>
</dbReference>
<dbReference type="RefSeq" id="WP_052089231.1">
    <property type="nucleotide sequence ID" value="NZ_FZNF01000036.1"/>
</dbReference>
<gene>
    <name evidence="1" type="ORF">LS80_008775</name>
</gene>
<proteinExistence type="predicted"/>
<dbReference type="EMBL" id="JRPK02000037">
    <property type="protein sequence ID" value="TLD96264.1"/>
    <property type="molecule type" value="Genomic_DNA"/>
</dbReference>
<protein>
    <submittedName>
        <fullName evidence="1">Uncharacterized protein</fullName>
    </submittedName>
</protein>
<comment type="caution">
    <text evidence="1">The sequence shown here is derived from an EMBL/GenBank/DDBJ whole genome shotgun (WGS) entry which is preliminary data.</text>
</comment>
<dbReference type="AlphaFoldDB" id="A0A4U8T9G1"/>
<evidence type="ECO:0000313" key="1">
    <source>
        <dbReference type="EMBL" id="TLD96264.1"/>
    </source>
</evidence>